<dbReference type="InterPro" id="IPR012551">
    <property type="entry name" value="DUF1707_SHOCT-like"/>
</dbReference>
<evidence type="ECO:0000313" key="4">
    <source>
        <dbReference type="EMBL" id="MBE3001490.1"/>
    </source>
</evidence>
<feature type="compositionally biased region" description="Polar residues" evidence="1">
    <location>
        <begin position="71"/>
        <end position="80"/>
    </location>
</feature>
<protein>
    <submittedName>
        <fullName evidence="4">DUF1707 and DUF2154 domain-containing protein</fullName>
    </submittedName>
</protein>
<evidence type="ECO:0000259" key="2">
    <source>
        <dbReference type="Pfam" id="PF08044"/>
    </source>
</evidence>
<dbReference type="Proteomes" id="UP000806528">
    <property type="component" value="Unassembled WGS sequence"/>
</dbReference>
<feature type="domain" description="DUF1707" evidence="2">
    <location>
        <begin position="16"/>
        <end position="68"/>
    </location>
</feature>
<keyword evidence="5" id="KW-1185">Reference proteome</keyword>
<sequence>MVEDVSQTDPPGPDRMRASDADRDAVANRLRDALAEGRLDLDEHNERLESTYRAKTVGELVPLTEDLPDSPSESALTQPSPGALRPSRGSRRVVDGEPTSSAAIAIMGGANRSGDWTLPGHYVATAVMGGVELDLRNAKFTQRETTIWCNVLMGGIGIIVPYDVEVRVHGIPIMGGFGVDSDSPVRNDPDVPIVHIRGIAIMGGVGAEYRSWKDDEDEDE</sequence>
<dbReference type="RefSeq" id="WP_193124084.1">
    <property type="nucleotide sequence ID" value="NZ_JADBGI010000025.1"/>
</dbReference>
<dbReference type="Pfam" id="PF08044">
    <property type="entry name" value="DUF1707"/>
    <property type="match status" value="1"/>
</dbReference>
<reference evidence="4 5" key="1">
    <citation type="submission" date="2020-09" db="EMBL/GenBank/DDBJ databases">
        <title>Diversity and distribution of actinomycetes associated with coral in the coast of Hainan.</title>
        <authorList>
            <person name="Li F."/>
        </authorList>
    </citation>
    <scope>NUCLEOTIDE SEQUENCE [LARGE SCALE GENOMIC DNA]</scope>
    <source>
        <strain evidence="4 5">HNM0947</strain>
    </source>
</reference>
<dbReference type="InterPro" id="IPR024425">
    <property type="entry name" value="LiaF-like_C"/>
</dbReference>
<feature type="domain" description="Cell wall-active antibiotics response LiaF-like C-terminal" evidence="3">
    <location>
        <begin position="125"/>
        <end position="177"/>
    </location>
</feature>
<gene>
    <name evidence="4" type="ORF">IDM40_22755</name>
</gene>
<feature type="compositionally biased region" description="Basic and acidic residues" evidence="1">
    <location>
        <begin position="12"/>
        <end position="24"/>
    </location>
</feature>
<comment type="caution">
    <text evidence="4">The sequence shown here is derived from an EMBL/GenBank/DDBJ whole genome shotgun (WGS) entry which is preliminary data.</text>
</comment>
<organism evidence="4 5">
    <name type="scientific">Nocardiopsis coralli</name>
    <dbReference type="NCBI Taxonomy" id="2772213"/>
    <lineage>
        <taxon>Bacteria</taxon>
        <taxon>Bacillati</taxon>
        <taxon>Actinomycetota</taxon>
        <taxon>Actinomycetes</taxon>
        <taxon>Streptosporangiales</taxon>
        <taxon>Nocardiopsidaceae</taxon>
        <taxon>Nocardiopsis</taxon>
    </lineage>
</organism>
<dbReference type="PANTHER" id="PTHR40763:SF4">
    <property type="entry name" value="DUF1707 DOMAIN-CONTAINING PROTEIN"/>
    <property type="match status" value="1"/>
</dbReference>
<dbReference type="Pfam" id="PF09922">
    <property type="entry name" value="LiaF-like_C"/>
    <property type="match status" value="1"/>
</dbReference>
<evidence type="ECO:0000259" key="3">
    <source>
        <dbReference type="Pfam" id="PF09922"/>
    </source>
</evidence>
<feature type="region of interest" description="Disordered" evidence="1">
    <location>
        <begin position="59"/>
        <end position="95"/>
    </location>
</feature>
<name>A0ABR9PCN0_9ACTN</name>
<dbReference type="PANTHER" id="PTHR40763">
    <property type="entry name" value="MEMBRANE PROTEIN-RELATED"/>
    <property type="match status" value="1"/>
</dbReference>
<feature type="region of interest" description="Disordered" evidence="1">
    <location>
        <begin position="1"/>
        <end position="24"/>
    </location>
</feature>
<accession>A0ABR9PCN0</accession>
<dbReference type="EMBL" id="JADBGI010000025">
    <property type="protein sequence ID" value="MBE3001490.1"/>
    <property type="molecule type" value="Genomic_DNA"/>
</dbReference>
<proteinExistence type="predicted"/>
<evidence type="ECO:0000256" key="1">
    <source>
        <dbReference type="SAM" id="MobiDB-lite"/>
    </source>
</evidence>
<evidence type="ECO:0000313" key="5">
    <source>
        <dbReference type="Proteomes" id="UP000806528"/>
    </source>
</evidence>